<dbReference type="PANTHER" id="PTHR43386:SF1">
    <property type="entry name" value="D,D-DIPEPTIDE TRANSPORT SYSTEM PERMEASE PROTEIN DDPC-RELATED"/>
    <property type="match status" value="1"/>
</dbReference>
<evidence type="ECO:0000256" key="9">
    <source>
        <dbReference type="RuleBase" id="RU363032"/>
    </source>
</evidence>
<evidence type="ECO:0000256" key="3">
    <source>
        <dbReference type="ARBA" id="ARBA00022475"/>
    </source>
</evidence>
<organism evidence="11 12">
    <name type="scientific">Jiella mangrovi</name>
    <dbReference type="NCBI Taxonomy" id="2821407"/>
    <lineage>
        <taxon>Bacteria</taxon>
        <taxon>Pseudomonadati</taxon>
        <taxon>Pseudomonadota</taxon>
        <taxon>Alphaproteobacteria</taxon>
        <taxon>Hyphomicrobiales</taxon>
        <taxon>Aurantimonadaceae</taxon>
        <taxon>Jiella</taxon>
    </lineage>
</organism>
<feature type="domain" description="ABC transmembrane type-1" evidence="10">
    <location>
        <begin position="69"/>
        <end position="258"/>
    </location>
</feature>
<feature type="transmembrane region" description="Helical" evidence="9">
    <location>
        <begin position="235"/>
        <end position="258"/>
    </location>
</feature>
<evidence type="ECO:0000256" key="8">
    <source>
        <dbReference type="ARBA" id="ARBA00023136"/>
    </source>
</evidence>
<protein>
    <submittedName>
        <fullName evidence="11">ABC transporter permease</fullName>
    </submittedName>
</protein>
<dbReference type="SUPFAM" id="SSF161098">
    <property type="entry name" value="MetI-like"/>
    <property type="match status" value="1"/>
</dbReference>
<accession>A0ABS4BJN9</accession>
<dbReference type="PANTHER" id="PTHR43386">
    <property type="entry name" value="OLIGOPEPTIDE TRANSPORT SYSTEM PERMEASE PROTEIN APPC"/>
    <property type="match status" value="1"/>
</dbReference>
<evidence type="ECO:0000256" key="2">
    <source>
        <dbReference type="ARBA" id="ARBA00022448"/>
    </source>
</evidence>
<reference evidence="11 12" key="1">
    <citation type="submission" date="2021-04" db="EMBL/GenBank/DDBJ databases">
        <title>Whole genome sequence of Jiella sp. KSK16Y-1.</title>
        <authorList>
            <person name="Tuo L."/>
        </authorList>
    </citation>
    <scope>NUCLEOTIDE SEQUENCE [LARGE SCALE GENOMIC DNA]</scope>
    <source>
        <strain evidence="11 12">KSK16Y-1</strain>
    </source>
</reference>
<evidence type="ECO:0000313" key="12">
    <source>
        <dbReference type="Proteomes" id="UP000678276"/>
    </source>
</evidence>
<dbReference type="InterPro" id="IPR000515">
    <property type="entry name" value="MetI-like"/>
</dbReference>
<comment type="caution">
    <text evidence="11">The sequence shown here is derived from an EMBL/GenBank/DDBJ whole genome shotgun (WGS) entry which is preliminary data.</text>
</comment>
<feature type="transmembrane region" description="Helical" evidence="9">
    <location>
        <begin position="178"/>
        <end position="204"/>
    </location>
</feature>
<keyword evidence="12" id="KW-1185">Reference proteome</keyword>
<evidence type="ECO:0000256" key="6">
    <source>
        <dbReference type="ARBA" id="ARBA00022927"/>
    </source>
</evidence>
<evidence type="ECO:0000259" key="10">
    <source>
        <dbReference type="PROSITE" id="PS50928"/>
    </source>
</evidence>
<dbReference type="EMBL" id="JAGJCF010000012">
    <property type="protein sequence ID" value="MBP0616989.1"/>
    <property type="molecule type" value="Genomic_DNA"/>
</dbReference>
<keyword evidence="3" id="KW-1003">Cell membrane</keyword>
<keyword evidence="5" id="KW-0571">Peptide transport</keyword>
<dbReference type="PROSITE" id="PS50928">
    <property type="entry name" value="ABC_TM1"/>
    <property type="match status" value="1"/>
</dbReference>
<evidence type="ECO:0000256" key="1">
    <source>
        <dbReference type="ARBA" id="ARBA00004651"/>
    </source>
</evidence>
<feature type="transmembrane region" description="Helical" evidence="9">
    <location>
        <begin position="108"/>
        <end position="141"/>
    </location>
</feature>
<evidence type="ECO:0000256" key="4">
    <source>
        <dbReference type="ARBA" id="ARBA00022692"/>
    </source>
</evidence>
<dbReference type="Proteomes" id="UP000678276">
    <property type="component" value="Unassembled WGS sequence"/>
</dbReference>
<keyword evidence="4 9" id="KW-0812">Transmembrane</keyword>
<dbReference type="InterPro" id="IPR035906">
    <property type="entry name" value="MetI-like_sf"/>
</dbReference>
<comment type="subcellular location">
    <subcellularLocation>
        <location evidence="1 9">Cell membrane</location>
        <topology evidence="1 9">Multi-pass membrane protein</topology>
    </subcellularLocation>
</comment>
<dbReference type="CDD" id="cd06261">
    <property type="entry name" value="TM_PBP2"/>
    <property type="match status" value="1"/>
</dbReference>
<name>A0ABS4BJN9_9HYPH</name>
<keyword evidence="7 9" id="KW-1133">Transmembrane helix</keyword>
<gene>
    <name evidence="11" type="ORF">J6595_15485</name>
</gene>
<comment type="similarity">
    <text evidence="9">Belongs to the binding-protein-dependent transport system permease family.</text>
</comment>
<keyword evidence="8 9" id="KW-0472">Membrane</keyword>
<sequence length="270" mass="28835">MRAVMPFVLIFAAFVLLALLAPLVAPLDPNSQNLLGRLKPPGTTARGIFYLLGTDNLGRDLLSRLIYGARISLSVAILSVVLSGTAGTILGMAAGLARGWTETVIMRLADIVLSVPAVLLAIIMVAVLGPGFANVVLVLALTRWPRYARVAYGQTLSVANMPYVRLARFMGAKTPRILLIHILPNIIGAIIVVATLEFGLMVLFEAGLSFLGLGVQPPTPSWGAMLSTGRAYVATAWWIAAFPGACLFLLILSVNLIGDHLRDRLDPKSR</sequence>
<dbReference type="Pfam" id="PF00528">
    <property type="entry name" value="BPD_transp_1"/>
    <property type="match status" value="1"/>
</dbReference>
<dbReference type="Gene3D" id="1.10.3720.10">
    <property type="entry name" value="MetI-like"/>
    <property type="match status" value="1"/>
</dbReference>
<keyword evidence="2 9" id="KW-0813">Transport</keyword>
<feature type="transmembrane region" description="Helical" evidence="9">
    <location>
        <begin position="71"/>
        <end position="96"/>
    </location>
</feature>
<evidence type="ECO:0000313" key="11">
    <source>
        <dbReference type="EMBL" id="MBP0616989.1"/>
    </source>
</evidence>
<proteinExistence type="inferred from homology"/>
<evidence type="ECO:0000256" key="5">
    <source>
        <dbReference type="ARBA" id="ARBA00022856"/>
    </source>
</evidence>
<evidence type="ECO:0000256" key="7">
    <source>
        <dbReference type="ARBA" id="ARBA00022989"/>
    </source>
</evidence>
<dbReference type="InterPro" id="IPR050366">
    <property type="entry name" value="BP-dependent_transpt_permease"/>
</dbReference>
<keyword evidence="6" id="KW-0653">Protein transport</keyword>